<feature type="region of interest" description="Disordered" evidence="1">
    <location>
        <begin position="29"/>
        <end position="124"/>
    </location>
</feature>
<feature type="compositionally biased region" description="Low complexity" evidence="1">
    <location>
        <begin position="80"/>
        <end position="120"/>
    </location>
</feature>
<feature type="compositionally biased region" description="Low complexity" evidence="1">
    <location>
        <begin position="63"/>
        <end position="72"/>
    </location>
</feature>
<evidence type="ECO:0000256" key="2">
    <source>
        <dbReference type="SAM" id="Phobius"/>
    </source>
</evidence>
<proteinExistence type="predicted"/>
<organism evidence="3">
    <name type="scientific">viral metagenome</name>
    <dbReference type="NCBI Taxonomy" id="1070528"/>
    <lineage>
        <taxon>unclassified sequences</taxon>
        <taxon>metagenomes</taxon>
        <taxon>organismal metagenomes</taxon>
    </lineage>
</organism>
<evidence type="ECO:0000256" key="1">
    <source>
        <dbReference type="SAM" id="MobiDB-lite"/>
    </source>
</evidence>
<keyword evidence="2" id="KW-0812">Transmembrane</keyword>
<feature type="transmembrane region" description="Helical" evidence="2">
    <location>
        <begin position="181"/>
        <end position="200"/>
    </location>
</feature>
<accession>A0A6C0LE89</accession>
<keyword evidence="2" id="KW-0472">Membrane</keyword>
<keyword evidence="2" id="KW-1133">Transmembrane helix</keyword>
<dbReference type="EMBL" id="MN740459">
    <property type="protein sequence ID" value="QHU27552.1"/>
    <property type="molecule type" value="Genomic_DNA"/>
</dbReference>
<feature type="compositionally biased region" description="Polar residues" evidence="1">
    <location>
        <begin position="40"/>
        <end position="50"/>
    </location>
</feature>
<dbReference type="AlphaFoldDB" id="A0A6C0LE89"/>
<evidence type="ECO:0000313" key="3">
    <source>
        <dbReference type="EMBL" id="QHU27552.1"/>
    </source>
</evidence>
<protein>
    <submittedName>
        <fullName evidence="3">Uncharacterized protein</fullName>
    </submittedName>
</protein>
<sequence length="201" mass="23322">MSTNNEHNDINDPVVQDVLNEFRDELLISKNNKDMGLNTPPLTIQDMSGGNQSNPSYPPQNSQPPYTQHPSQHSPPPYPNQHSQHSQPPYPQHQPHQHSQPPYPQNQSHQPPYPSQQHQPPYSPYAQMNKNDYMLYMDIELIKKNLIIVIIVFLIYFSGIINNIYDRIPEYLQENILSLDVYIKTVLLFIILYIISYAGYV</sequence>
<feature type="transmembrane region" description="Helical" evidence="2">
    <location>
        <begin position="146"/>
        <end position="165"/>
    </location>
</feature>
<reference evidence="3" key="1">
    <citation type="journal article" date="2020" name="Nature">
        <title>Giant virus diversity and host interactions through global metagenomics.</title>
        <authorList>
            <person name="Schulz F."/>
            <person name="Roux S."/>
            <person name="Paez-Espino D."/>
            <person name="Jungbluth S."/>
            <person name="Walsh D.A."/>
            <person name="Denef V.J."/>
            <person name="McMahon K.D."/>
            <person name="Konstantinidis K.T."/>
            <person name="Eloe-Fadrosh E.A."/>
            <person name="Kyrpides N.C."/>
            <person name="Woyke T."/>
        </authorList>
    </citation>
    <scope>NUCLEOTIDE SEQUENCE</scope>
    <source>
        <strain evidence="3">GVMAG-M-3300027769-26</strain>
    </source>
</reference>
<name>A0A6C0LE89_9ZZZZ</name>